<dbReference type="EMBL" id="FQZP01000058">
    <property type="protein sequence ID" value="SHJ47004.1"/>
    <property type="molecule type" value="Genomic_DNA"/>
</dbReference>
<accession>A0A1M6JK25</accession>
<dbReference type="Gene3D" id="1.10.3210.10">
    <property type="entry name" value="Hypothetical protein af1432"/>
    <property type="match status" value="1"/>
</dbReference>
<dbReference type="CDD" id="cd04492">
    <property type="entry name" value="YhaM_OBF_like"/>
    <property type="match status" value="1"/>
</dbReference>
<evidence type="ECO:0000313" key="4">
    <source>
        <dbReference type="Proteomes" id="UP000324781"/>
    </source>
</evidence>
<name>A0A1M6JK25_9FIRM</name>
<dbReference type="SUPFAM" id="SSF50249">
    <property type="entry name" value="Nucleic acid-binding proteins"/>
    <property type="match status" value="1"/>
</dbReference>
<dbReference type="GO" id="GO:0016787">
    <property type="term" value="F:hydrolase activity"/>
    <property type="evidence" value="ECO:0007669"/>
    <property type="project" value="UniProtKB-KW"/>
</dbReference>
<keyword evidence="1" id="KW-0378">Hydrolase</keyword>
<dbReference type="PANTHER" id="PTHR37294:SF1">
    <property type="entry name" value="3'-5' EXORIBONUCLEASE YHAM"/>
    <property type="match status" value="1"/>
</dbReference>
<sequence>MKFEGTRISDLKAGETISGLYILRSAELKVSSNKKTYIDLVLSDSTGEIPAKWWDTGEDQFNALVPNKLFHVSARVDLWRDAPQLNISMMRIAGEEEQKRISEFVQSAPWQPEKMLEAVYAYTAKIRSPEIRNIVMAMLDRKEDKLIFWPAAKSLHHSVRSGLLYHILRMLQCAEALSRVYDGINTDLLFAGVIIHDLSKIGELSANELGMAEYTKEGQLLGHIVMGVEEVDRIGRETGASEEVILLLKHMIISHHYEAEYGSPKKPAFLEAELLHHIDMIDARVYDYQNATRNLDPGSFSDPVWSLDKRCIYKPMLKET</sequence>
<evidence type="ECO:0000259" key="2">
    <source>
        <dbReference type="Pfam" id="PF01966"/>
    </source>
</evidence>
<gene>
    <name evidence="3" type="ORF">SAMN05444373_10587</name>
</gene>
<reference evidence="3 4" key="1">
    <citation type="submission" date="2016-11" db="EMBL/GenBank/DDBJ databases">
        <authorList>
            <person name="Varghese N."/>
            <person name="Submissions S."/>
        </authorList>
    </citation>
    <scope>NUCLEOTIDE SEQUENCE [LARGE SCALE GENOMIC DNA]</scope>
    <source>
        <strain evidence="3 4">DSM 19027</strain>
    </source>
</reference>
<dbReference type="Proteomes" id="UP000324781">
    <property type="component" value="Unassembled WGS sequence"/>
</dbReference>
<dbReference type="Pfam" id="PF01966">
    <property type="entry name" value="HD"/>
    <property type="match status" value="1"/>
</dbReference>
<dbReference type="SUPFAM" id="SSF109604">
    <property type="entry name" value="HD-domain/PDEase-like"/>
    <property type="match status" value="1"/>
</dbReference>
<dbReference type="GO" id="GO:0031125">
    <property type="term" value="P:rRNA 3'-end processing"/>
    <property type="evidence" value="ECO:0007669"/>
    <property type="project" value="TreeGrafter"/>
</dbReference>
<dbReference type="RefSeq" id="WP_149679507.1">
    <property type="nucleotide sequence ID" value="NZ_DAONMB010000033.1"/>
</dbReference>
<keyword evidence="4" id="KW-1185">Reference proteome</keyword>
<feature type="domain" description="HD" evidence="2">
    <location>
        <begin position="164"/>
        <end position="283"/>
    </location>
</feature>
<dbReference type="InterPro" id="IPR012340">
    <property type="entry name" value="NA-bd_OB-fold"/>
</dbReference>
<dbReference type="InterPro" id="IPR050798">
    <property type="entry name" value="YhaM_exoribonuc/phosphodiest"/>
</dbReference>
<evidence type="ECO:0000256" key="1">
    <source>
        <dbReference type="ARBA" id="ARBA00022801"/>
    </source>
</evidence>
<evidence type="ECO:0000313" key="3">
    <source>
        <dbReference type="EMBL" id="SHJ47004.1"/>
    </source>
</evidence>
<protein>
    <submittedName>
        <fullName evidence="3">3'-5' exoribonuclease</fullName>
    </submittedName>
</protein>
<dbReference type="PANTHER" id="PTHR37294">
    <property type="entry name" value="3'-5' EXORIBONUCLEASE YHAM"/>
    <property type="match status" value="1"/>
</dbReference>
<proteinExistence type="predicted"/>
<dbReference type="AlphaFoldDB" id="A0A1M6JK25"/>
<organism evidence="3 4">
    <name type="scientific">Thermoclostridium caenicola</name>
    <dbReference type="NCBI Taxonomy" id="659425"/>
    <lineage>
        <taxon>Bacteria</taxon>
        <taxon>Bacillati</taxon>
        <taxon>Bacillota</taxon>
        <taxon>Clostridia</taxon>
        <taxon>Eubacteriales</taxon>
        <taxon>Oscillospiraceae</taxon>
        <taxon>Thermoclostridium</taxon>
    </lineage>
</organism>
<dbReference type="InterPro" id="IPR006674">
    <property type="entry name" value="HD_domain"/>
</dbReference>
<dbReference type="OrthoDB" id="9778453at2"/>